<evidence type="ECO:0008006" key="2">
    <source>
        <dbReference type="Google" id="ProtNLM"/>
    </source>
</evidence>
<dbReference type="EMBL" id="LN899820">
    <property type="protein sequence ID" value="CUV53977.1"/>
    <property type="molecule type" value="Genomic_DNA"/>
</dbReference>
<name>A0A0S4WQV6_RALSL</name>
<dbReference type="InterPro" id="IPR036890">
    <property type="entry name" value="HATPase_C_sf"/>
</dbReference>
<dbReference type="SUPFAM" id="SSF55874">
    <property type="entry name" value="ATPase domain of HSP90 chaperone/DNA topoisomerase II/histidine kinase"/>
    <property type="match status" value="1"/>
</dbReference>
<gene>
    <name evidence="1" type="ORF">RUN215_v1_200032</name>
</gene>
<accession>A0A0S4WQV6</accession>
<evidence type="ECO:0000313" key="1">
    <source>
        <dbReference type="EMBL" id="CUV53977.1"/>
    </source>
</evidence>
<organism evidence="1">
    <name type="scientific">Ralstonia solanacearum</name>
    <name type="common">Pseudomonas solanacearum</name>
    <dbReference type="NCBI Taxonomy" id="305"/>
    <lineage>
        <taxon>Bacteria</taxon>
        <taxon>Pseudomonadati</taxon>
        <taxon>Pseudomonadota</taxon>
        <taxon>Betaproteobacteria</taxon>
        <taxon>Burkholderiales</taxon>
        <taxon>Burkholderiaceae</taxon>
        <taxon>Ralstonia</taxon>
        <taxon>Ralstonia solanacearum species complex</taxon>
    </lineage>
</organism>
<reference evidence="1" key="1">
    <citation type="submission" date="2015-10" db="EMBL/GenBank/DDBJ databases">
        <authorList>
            <person name="Gilbert D.G."/>
        </authorList>
    </citation>
    <scope>NUCLEOTIDE SEQUENCE</scope>
    <source>
        <strain evidence="1">Phyl III-seqv23</strain>
    </source>
</reference>
<protein>
    <recommendedName>
        <fullName evidence="2">ATP-binding protein</fullName>
    </recommendedName>
</protein>
<dbReference type="AlphaFoldDB" id="A0A0S4WQV6"/>
<sequence length="649" mass="73260">MQQEDIFYEDRFLESWAGPIITNPSTAIVELVANCWDAYATEVKISWPDPKKNKQFSISDNGKGMTKSEFDYIWRAMSYDRIAKTGPTSEPPPDVEGLPRFVFGKNGKGRFASFCLTKSYQITSIKDGQRFVYKVSRTSNKPLITELVEFVESGVDGHGTTITGEGEIRQINLAVEQARELLGGRFLANPSFKVILNESPITFSDIGKSSLSIIDVDVPGYGTVKIYHIDTRKADKTTKQHGIAWWVTNRAVGDCKWRGTDVERILDGRTEKAKRFTFIVQADFLNKENAVKEDWSGFHDNNEAWLKTRPIVQDKIKEIISNTSYAEREGKRIAVLERVGESVNLLPLLSKERVTTFVNEVVDTCPNFGEQEVVQLTSILAKLEKSKSQYGLLEILHNQDPNDLDALHEVLSQWTIGMAKVVLDEIQGRLKVINELRIKIQVAGIDEVKELQPLFAKGLWMFGDKFESIHFTSNKGMTTVIRELFDGRAEKASLNRPDFVIRGDGSTGFYSLPSYNEDHEEVGVGHLVIVDLKTTKLSLGSKEKEQIWKYVKELKKKGYIQPETRVDGFVLGDQIESGEGGTRTEDNDKVKIQPLLYSIILSRAEQRLLKLYERVREAPFLMEQKEELSNFVEPVAVAQPSLAEAAGTK</sequence>
<dbReference type="Gene3D" id="3.30.565.10">
    <property type="entry name" value="Histidine kinase-like ATPase, C-terminal domain"/>
    <property type="match status" value="1"/>
</dbReference>
<dbReference type="Pfam" id="PF13589">
    <property type="entry name" value="HATPase_c_3"/>
    <property type="match status" value="1"/>
</dbReference>
<proteinExistence type="predicted"/>